<dbReference type="AlphaFoldDB" id="A0A611U8D2"/>
<feature type="non-terminal residue" evidence="1">
    <location>
        <position position="27"/>
    </location>
</feature>
<comment type="caution">
    <text evidence="1">The sequence shown here is derived from an EMBL/GenBank/DDBJ whole genome shotgun (WGS) entry which is preliminary data.</text>
</comment>
<accession>A0A611U8D2</accession>
<evidence type="ECO:0000313" key="1">
    <source>
        <dbReference type="EMBL" id="ECV8945344.1"/>
    </source>
</evidence>
<sequence length="27" mass="3285">MRQQRPIRRIILPDTSLPCNRFSPYPE</sequence>
<organism evidence="1">
    <name type="scientific">Salmonella enteritidis</name>
    <dbReference type="NCBI Taxonomy" id="149539"/>
    <lineage>
        <taxon>Bacteria</taxon>
        <taxon>Pseudomonadati</taxon>
        <taxon>Pseudomonadota</taxon>
        <taxon>Gammaproteobacteria</taxon>
        <taxon>Enterobacterales</taxon>
        <taxon>Enterobacteriaceae</taxon>
        <taxon>Salmonella</taxon>
    </lineage>
</organism>
<dbReference type="EMBL" id="AAKUQG010000228">
    <property type="protein sequence ID" value="ECV8945344.1"/>
    <property type="molecule type" value="Genomic_DNA"/>
</dbReference>
<name>A0A611U8D2_SALEN</name>
<reference evidence="1" key="1">
    <citation type="submission" date="2018-07" db="EMBL/GenBank/DDBJ databases">
        <authorList>
            <person name="Ashton P.M."/>
            <person name="Dallman T."/>
            <person name="Nair S."/>
            <person name="De Pinna E."/>
            <person name="Peters T."/>
            <person name="Grant K."/>
        </authorList>
    </citation>
    <scope>NUCLEOTIDE SEQUENCE</scope>
    <source>
        <strain evidence="1">57104</strain>
    </source>
</reference>
<protein>
    <submittedName>
        <fullName evidence="1">Fructose-1-phosphate/6-phosphogluconate phosphatase</fullName>
    </submittedName>
</protein>
<gene>
    <name evidence="1" type="ORF">AAC31_24860</name>
</gene>
<proteinExistence type="predicted"/>